<keyword evidence="2" id="KW-1185">Reference proteome</keyword>
<dbReference type="SUPFAM" id="SSF52980">
    <property type="entry name" value="Restriction endonuclease-like"/>
    <property type="match status" value="1"/>
</dbReference>
<evidence type="ECO:0000313" key="2">
    <source>
        <dbReference type="Proteomes" id="UP000192534"/>
    </source>
</evidence>
<proteinExistence type="predicted"/>
<reference evidence="1 2" key="1">
    <citation type="submission" date="2016-12" db="EMBL/GenBank/DDBJ databases">
        <title>The new phylogeny of genus Mycobacterium.</title>
        <authorList>
            <person name="Tortoli E."/>
            <person name="Trovato A."/>
            <person name="Cirillo D.M."/>
        </authorList>
    </citation>
    <scope>NUCLEOTIDE SEQUENCE [LARGE SCALE GENOMIC DNA]</scope>
    <source>
        <strain evidence="1 2">DSM 44223</strain>
    </source>
</reference>
<sequence>MFINELFAANGGLATTGQLLSVMSRKSLAAHINAGALIRVWHGVYALSEPDTITRLAGLDLMTGKKMVACMSTAAGLYGFDTEKDRRIHVLDPGVRVRPTAGLVVHQRIGAPLRRIHGRLVTSPAWTAIETARSLRRPRALAVLDAAVRSTACTQAELAAAVREQAGRRGIVNVRDLLPYVDARSESAMESEARLVFIDGGIGPSTLQYEIVDRCGDLWRVDFAWPEAMLAAEYDSMEWHANPTAWKRDRIKTARLQDMGWTLVRFVVDDVRRYPSELVGRVASCIDAVRIAG</sequence>
<dbReference type="AlphaFoldDB" id="A0A1X0IRI7"/>
<dbReference type="Gene3D" id="3.40.960.10">
    <property type="entry name" value="VSR Endonuclease"/>
    <property type="match status" value="1"/>
</dbReference>
<evidence type="ECO:0008006" key="3">
    <source>
        <dbReference type="Google" id="ProtNLM"/>
    </source>
</evidence>
<organism evidence="1 2">
    <name type="scientific">Mycolicibacterium rhodesiae</name>
    <name type="common">Mycobacterium rhodesiae</name>
    <dbReference type="NCBI Taxonomy" id="36814"/>
    <lineage>
        <taxon>Bacteria</taxon>
        <taxon>Bacillati</taxon>
        <taxon>Actinomycetota</taxon>
        <taxon>Actinomycetes</taxon>
        <taxon>Mycobacteriales</taxon>
        <taxon>Mycobacteriaceae</taxon>
        <taxon>Mycolicibacterium</taxon>
    </lineage>
</organism>
<dbReference type="EMBL" id="MVIH01000008">
    <property type="protein sequence ID" value="ORB51191.1"/>
    <property type="molecule type" value="Genomic_DNA"/>
</dbReference>
<gene>
    <name evidence="1" type="ORF">BST42_17340</name>
</gene>
<dbReference type="OrthoDB" id="5143202at2"/>
<dbReference type="Proteomes" id="UP000192534">
    <property type="component" value="Unassembled WGS sequence"/>
</dbReference>
<dbReference type="InterPro" id="IPR011335">
    <property type="entry name" value="Restrct_endonuc-II-like"/>
</dbReference>
<protein>
    <recommendedName>
        <fullName evidence="3">DUF559 domain-containing protein</fullName>
    </recommendedName>
</protein>
<evidence type="ECO:0000313" key="1">
    <source>
        <dbReference type="EMBL" id="ORB51191.1"/>
    </source>
</evidence>
<accession>A0A1X0IRI7</accession>
<comment type="caution">
    <text evidence="1">The sequence shown here is derived from an EMBL/GenBank/DDBJ whole genome shotgun (WGS) entry which is preliminary data.</text>
</comment>
<name>A0A1X0IRI7_MYCRH</name>